<evidence type="ECO:0000313" key="1">
    <source>
        <dbReference type="EnsemblMetazoa" id="GPPI024076-PA"/>
    </source>
</evidence>
<name>A0A1B0BAN2_9MUSC</name>
<reference evidence="2" key="1">
    <citation type="submission" date="2015-01" db="EMBL/GenBank/DDBJ databases">
        <authorList>
            <person name="Aksoy S."/>
            <person name="Warren W."/>
            <person name="Wilson R.K."/>
        </authorList>
    </citation>
    <scope>NUCLEOTIDE SEQUENCE [LARGE SCALE GENOMIC DNA]</scope>
    <source>
        <strain evidence="2">IAEA</strain>
    </source>
</reference>
<organism evidence="1 2">
    <name type="scientific">Glossina palpalis gambiensis</name>
    <dbReference type="NCBI Taxonomy" id="67801"/>
    <lineage>
        <taxon>Eukaryota</taxon>
        <taxon>Metazoa</taxon>
        <taxon>Ecdysozoa</taxon>
        <taxon>Arthropoda</taxon>
        <taxon>Hexapoda</taxon>
        <taxon>Insecta</taxon>
        <taxon>Pterygota</taxon>
        <taxon>Neoptera</taxon>
        <taxon>Endopterygota</taxon>
        <taxon>Diptera</taxon>
        <taxon>Brachycera</taxon>
        <taxon>Muscomorpha</taxon>
        <taxon>Hippoboscoidea</taxon>
        <taxon>Glossinidae</taxon>
        <taxon>Glossina</taxon>
    </lineage>
</organism>
<protein>
    <submittedName>
        <fullName evidence="1">Uncharacterized protein</fullName>
    </submittedName>
</protein>
<evidence type="ECO:0000313" key="2">
    <source>
        <dbReference type="Proteomes" id="UP000092460"/>
    </source>
</evidence>
<keyword evidence="2" id="KW-1185">Reference proteome</keyword>
<proteinExistence type="predicted"/>
<dbReference type="VEuPathDB" id="VectorBase:GPPI024076"/>
<dbReference type="AlphaFoldDB" id="A0A1B0BAN2"/>
<reference evidence="1" key="2">
    <citation type="submission" date="2020-05" db="UniProtKB">
        <authorList>
            <consortium name="EnsemblMetazoa"/>
        </authorList>
    </citation>
    <scope>IDENTIFICATION</scope>
    <source>
        <strain evidence="1">IAEA</strain>
    </source>
</reference>
<dbReference type="Proteomes" id="UP000092460">
    <property type="component" value="Unassembled WGS sequence"/>
</dbReference>
<dbReference type="EnsemblMetazoa" id="GPPI024076-RA">
    <property type="protein sequence ID" value="GPPI024076-PA"/>
    <property type="gene ID" value="GPPI024076"/>
</dbReference>
<sequence>KTSATVGFLRLRLRDINKFTTLLDTFSKRYSVEPKDKHFTLFAEEFKLDCVVSAADTFSEAQSQLAVRIFSKHFTSENFEQSKSAKYASFIEELSSSLFPLLKSEFDRFSKQVKEAFFGLLTKVINLFNLFETSVEFVEAVADLLDASDDGLVGDVSLAGCGLLEILQWESFRFPIFTFSSIFRTSSGILCSVLYSSPCNRFPDVWHTVGEETLESESAIFAKMFSSTD</sequence>
<dbReference type="EMBL" id="JXJN01011083">
    <property type="status" value="NOT_ANNOTATED_CDS"/>
    <property type="molecule type" value="Genomic_DNA"/>
</dbReference>
<accession>A0A1B0BAN2</accession>